<dbReference type="Gene3D" id="2.40.128.150">
    <property type="entry name" value="Cysteine proteinases"/>
    <property type="match status" value="1"/>
</dbReference>
<dbReference type="SUPFAM" id="SSF54001">
    <property type="entry name" value="Cysteine proteinases"/>
    <property type="match status" value="1"/>
</dbReference>
<dbReference type="PANTHER" id="PTHR11786">
    <property type="entry name" value="N-HYDROXYARYLAMINE O-ACETYLTRANSFERASE"/>
    <property type="match status" value="1"/>
</dbReference>
<dbReference type="EMBL" id="JBIAPI010000008">
    <property type="protein sequence ID" value="MFF3226870.1"/>
    <property type="molecule type" value="Genomic_DNA"/>
</dbReference>
<comment type="similarity">
    <text evidence="1 2">Belongs to the arylamine N-acetyltransferase family.</text>
</comment>
<gene>
    <name evidence="3" type="ORF">ACFYV7_29030</name>
</gene>
<dbReference type="PANTHER" id="PTHR11786:SF0">
    <property type="entry name" value="ARYLAMINE N-ACETYLTRANSFERASE 4-RELATED"/>
    <property type="match status" value="1"/>
</dbReference>
<dbReference type="InterPro" id="IPR038765">
    <property type="entry name" value="Papain-like_cys_pep_sf"/>
</dbReference>
<proteinExistence type="inferred from homology"/>
<reference evidence="3 4" key="1">
    <citation type="submission" date="2024-10" db="EMBL/GenBank/DDBJ databases">
        <title>The Natural Products Discovery Center: Release of the First 8490 Sequenced Strains for Exploring Actinobacteria Biosynthetic Diversity.</title>
        <authorList>
            <person name="Kalkreuter E."/>
            <person name="Kautsar S.A."/>
            <person name="Yang D."/>
            <person name="Bader C.D."/>
            <person name="Teijaro C.N."/>
            <person name="Fluegel L."/>
            <person name="Davis C.M."/>
            <person name="Simpson J.R."/>
            <person name="Lauterbach L."/>
            <person name="Steele A.D."/>
            <person name="Gui C."/>
            <person name="Meng S."/>
            <person name="Li G."/>
            <person name="Viehrig K."/>
            <person name="Ye F."/>
            <person name="Su P."/>
            <person name="Kiefer A.F."/>
            <person name="Nichols A."/>
            <person name="Cepeda A.J."/>
            <person name="Yan W."/>
            <person name="Fan B."/>
            <person name="Jiang Y."/>
            <person name="Adhikari A."/>
            <person name="Zheng C.-J."/>
            <person name="Schuster L."/>
            <person name="Cowan T.M."/>
            <person name="Smanski M.J."/>
            <person name="Chevrette M.G."/>
            <person name="De Carvalho L.P.S."/>
            <person name="Shen B."/>
        </authorList>
    </citation>
    <scope>NUCLEOTIDE SEQUENCE [LARGE SCALE GENOMIC DNA]</scope>
    <source>
        <strain evidence="3 4">NPDC003040</strain>
    </source>
</reference>
<dbReference type="Proteomes" id="UP001601948">
    <property type="component" value="Unassembled WGS sequence"/>
</dbReference>
<sequence>MREIDASEFLRRLALPGAEPPSVAALTRLHEAFVQQVPYEALEIQLGRSTTLDPLDSADRIIRQRRGGYCYHLNGAFSTLLRALGYQVTLHRAGVQNSGGPAEISRNHLALTVSGLPDDPETPWLVDAGLGDALFSPLPLRAGDYPQGPFTFGLRPSTAVAGGWRFDHDPRGSFVGMDFDPAPATMSDFAERHQYLCTAPESGFVRVCVVQRRHASGGDTLRARTLTRIDDSHTSTTVLDTQEDWFTALHEVFGISPAIFDRAARHRLWHQVTAQHEAHLSRQT</sequence>
<evidence type="ECO:0000256" key="2">
    <source>
        <dbReference type="RuleBase" id="RU003452"/>
    </source>
</evidence>
<name>A0ABW6R025_9NOCA</name>
<dbReference type="Pfam" id="PF00797">
    <property type="entry name" value="Acetyltransf_2"/>
    <property type="match status" value="1"/>
</dbReference>
<organism evidence="3 4">
    <name type="scientific">Nocardia suismassiliense</name>
    <dbReference type="NCBI Taxonomy" id="2077092"/>
    <lineage>
        <taxon>Bacteria</taxon>
        <taxon>Bacillati</taxon>
        <taxon>Actinomycetota</taxon>
        <taxon>Actinomycetes</taxon>
        <taxon>Mycobacteriales</taxon>
        <taxon>Nocardiaceae</taxon>
        <taxon>Nocardia</taxon>
    </lineage>
</organism>
<dbReference type="Gene3D" id="3.30.2140.10">
    <property type="entry name" value="Arylamine N-acetyltransferase"/>
    <property type="match status" value="1"/>
</dbReference>
<comment type="caution">
    <text evidence="3">The sequence shown here is derived from an EMBL/GenBank/DDBJ whole genome shotgun (WGS) entry which is preliminary data.</text>
</comment>
<evidence type="ECO:0000256" key="1">
    <source>
        <dbReference type="ARBA" id="ARBA00006547"/>
    </source>
</evidence>
<evidence type="ECO:0000313" key="4">
    <source>
        <dbReference type="Proteomes" id="UP001601948"/>
    </source>
</evidence>
<protein>
    <submittedName>
        <fullName evidence="3">Arylamine N-acetyltransferase</fullName>
    </submittedName>
</protein>
<accession>A0ABW6R025</accession>
<dbReference type="RefSeq" id="WP_387722448.1">
    <property type="nucleotide sequence ID" value="NZ_JBIAPI010000008.1"/>
</dbReference>
<dbReference type="InterPro" id="IPR001447">
    <property type="entry name" value="Arylamine_N-AcTrfase"/>
</dbReference>
<evidence type="ECO:0000313" key="3">
    <source>
        <dbReference type="EMBL" id="MFF3226870.1"/>
    </source>
</evidence>
<keyword evidence="4" id="KW-1185">Reference proteome</keyword>
<dbReference type="PRINTS" id="PR01543">
    <property type="entry name" value="ANATRNSFRASE"/>
</dbReference>